<evidence type="ECO:0000313" key="1">
    <source>
        <dbReference type="EMBL" id="PSL01564.1"/>
    </source>
</evidence>
<dbReference type="Proteomes" id="UP000243528">
    <property type="component" value="Unassembled WGS sequence"/>
</dbReference>
<protein>
    <submittedName>
        <fullName evidence="1">Uncharacterized protein</fullName>
    </submittedName>
</protein>
<accession>A0A2P8DWI8</accession>
<dbReference type="AlphaFoldDB" id="A0A2P8DWI8"/>
<proteinExistence type="predicted"/>
<organism evidence="1 2">
    <name type="scientific">Haloactinopolyspora alba</name>
    <dbReference type="NCBI Taxonomy" id="648780"/>
    <lineage>
        <taxon>Bacteria</taxon>
        <taxon>Bacillati</taxon>
        <taxon>Actinomycetota</taxon>
        <taxon>Actinomycetes</taxon>
        <taxon>Jiangellales</taxon>
        <taxon>Jiangellaceae</taxon>
        <taxon>Haloactinopolyspora</taxon>
    </lineage>
</organism>
<comment type="caution">
    <text evidence="1">The sequence shown here is derived from an EMBL/GenBank/DDBJ whole genome shotgun (WGS) entry which is preliminary data.</text>
</comment>
<dbReference type="EMBL" id="PYGE01000013">
    <property type="protein sequence ID" value="PSL01564.1"/>
    <property type="molecule type" value="Genomic_DNA"/>
</dbReference>
<reference evidence="1 2" key="1">
    <citation type="submission" date="2018-03" db="EMBL/GenBank/DDBJ databases">
        <title>Genomic Encyclopedia of Archaeal and Bacterial Type Strains, Phase II (KMG-II): from individual species to whole genera.</title>
        <authorList>
            <person name="Goeker M."/>
        </authorList>
    </citation>
    <scope>NUCLEOTIDE SEQUENCE [LARGE SCALE GENOMIC DNA]</scope>
    <source>
        <strain evidence="1 2">DSM 45211</strain>
    </source>
</reference>
<gene>
    <name evidence="1" type="ORF">CLV30_11352</name>
</gene>
<name>A0A2P8DWI8_9ACTN</name>
<evidence type="ECO:0000313" key="2">
    <source>
        <dbReference type="Proteomes" id="UP000243528"/>
    </source>
</evidence>
<dbReference type="PROSITE" id="PS51257">
    <property type="entry name" value="PROKAR_LIPOPROTEIN"/>
    <property type="match status" value="1"/>
</dbReference>
<keyword evidence="2" id="KW-1185">Reference proteome</keyword>
<dbReference type="RefSeq" id="WP_106538425.1">
    <property type="nucleotide sequence ID" value="NZ_PYGE01000013.1"/>
</dbReference>
<sequence>MRVRRDAVVVSIAVFAGLGLTACTSEPSLNEIAPRFEQDANEVFEELADDYSADPEAAEITNDGSENVPCDDGARREFVGTFPMIEGDPDNTLDGFTNNVITAISIDHDYEMVSEGGGNYTEDGLMSGTERTDYGTNEDETITFEVHAVAEPPRQVTFTGETACADT</sequence>